<protein>
    <recommendedName>
        <fullName evidence="2">Ferredoxin</fullName>
    </recommendedName>
</protein>
<dbReference type="GO" id="GO:0046872">
    <property type="term" value="F:metal ion binding"/>
    <property type="evidence" value="ECO:0007669"/>
    <property type="project" value="UniProtKB-KW"/>
</dbReference>
<dbReference type="InterPro" id="IPR050157">
    <property type="entry name" value="PSI_iron-sulfur_center"/>
</dbReference>
<accession>A0A9D1WP94</accession>
<evidence type="ECO:0000256" key="3">
    <source>
        <dbReference type="ARBA" id="ARBA00022485"/>
    </source>
</evidence>
<dbReference type="GO" id="GO:0051539">
    <property type="term" value="F:4 iron, 4 sulfur cluster binding"/>
    <property type="evidence" value="ECO:0007669"/>
    <property type="project" value="UniProtKB-KW"/>
</dbReference>
<evidence type="ECO:0000256" key="4">
    <source>
        <dbReference type="ARBA" id="ARBA00022723"/>
    </source>
</evidence>
<evidence type="ECO:0000256" key="1">
    <source>
        <dbReference type="ARBA" id="ARBA00003532"/>
    </source>
</evidence>
<name>A0A9D1WP94_9FIRM</name>
<dbReference type="PANTHER" id="PTHR24960">
    <property type="entry name" value="PHOTOSYSTEM I IRON-SULFUR CENTER-RELATED"/>
    <property type="match status" value="1"/>
</dbReference>
<evidence type="ECO:0000313" key="9">
    <source>
        <dbReference type="Proteomes" id="UP000886800"/>
    </source>
</evidence>
<dbReference type="Pfam" id="PF13237">
    <property type="entry name" value="Fer4_10"/>
    <property type="match status" value="1"/>
</dbReference>
<keyword evidence="6" id="KW-0411">Iron-sulfur</keyword>
<proteinExistence type="predicted"/>
<dbReference type="SUPFAM" id="SSF54862">
    <property type="entry name" value="4Fe-4S ferredoxins"/>
    <property type="match status" value="1"/>
</dbReference>
<keyword evidence="5" id="KW-0408">Iron</keyword>
<feature type="domain" description="4Fe-4S ferredoxin-type" evidence="7">
    <location>
        <begin position="315"/>
        <end position="344"/>
    </location>
</feature>
<feature type="domain" description="4Fe-4S ferredoxin-type" evidence="7">
    <location>
        <begin position="345"/>
        <end position="373"/>
    </location>
</feature>
<reference evidence="8" key="1">
    <citation type="journal article" date="2021" name="PeerJ">
        <title>Extensive microbial diversity within the chicken gut microbiome revealed by metagenomics and culture.</title>
        <authorList>
            <person name="Gilroy R."/>
            <person name="Ravi A."/>
            <person name="Getino M."/>
            <person name="Pursley I."/>
            <person name="Horton D.L."/>
            <person name="Alikhan N.F."/>
            <person name="Baker D."/>
            <person name="Gharbi K."/>
            <person name="Hall N."/>
            <person name="Watson M."/>
            <person name="Adriaenssens E.M."/>
            <person name="Foster-Nyarko E."/>
            <person name="Jarju S."/>
            <person name="Secka A."/>
            <person name="Antonio M."/>
            <person name="Oren A."/>
            <person name="Chaudhuri R.R."/>
            <person name="La Ragione R."/>
            <person name="Hildebrand F."/>
            <person name="Pallen M.J."/>
        </authorList>
    </citation>
    <scope>NUCLEOTIDE SEQUENCE</scope>
    <source>
        <strain evidence="8">CHK188-5543</strain>
    </source>
</reference>
<keyword evidence="3" id="KW-0004">4Fe-4S</keyword>
<gene>
    <name evidence="8" type="ORF">H9736_00080</name>
</gene>
<dbReference type="Pfam" id="PF04015">
    <property type="entry name" value="DUF362"/>
    <property type="match status" value="1"/>
</dbReference>
<dbReference type="EMBL" id="DXES01000002">
    <property type="protein sequence ID" value="HIX64623.1"/>
    <property type="molecule type" value="Genomic_DNA"/>
</dbReference>
<dbReference type="InterPro" id="IPR017896">
    <property type="entry name" value="4Fe4S_Fe-S-bd"/>
</dbReference>
<dbReference type="Gene3D" id="3.30.70.20">
    <property type="match status" value="1"/>
</dbReference>
<dbReference type="AlphaFoldDB" id="A0A9D1WP94"/>
<keyword evidence="4" id="KW-0479">Metal-binding</keyword>
<sequence>MGRISCVKTESYQFETLKQAVALHFERLGVQIPPEAHVVLKPNLIMRADPQRAATTHPLLVEAVAAHLRELGVRRITLADSPGGLYTPGLLKALYETTGMAAAAQKWGVTLNLDCSSRTLRVEQGTLCREFELITPIAQADYVINLCKLKTHCMTTLSCGVKNLFGCVPGLLKPQLHYRFPDGEQFAQMLLDLSLLVRPGLTVVDGVVGMEGDGPTGGSPRQVGCTLAAAGADLYALDLAAAAVLGLEPRQVPTLQAAIARGLCPAGAQLVEVAGDPLPHIQDFRLPATKLLDFTGNIPGPLAAVVRALRPWLTPHPRVRPADCIGCGRCAQSCPMHTISMEAGKAVIHPKDCIHCFCCHEMCPQRAIDIKTSPIFRFMSRG</sequence>
<dbReference type="PROSITE" id="PS00198">
    <property type="entry name" value="4FE4S_FER_1"/>
    <property type="match status" value="2"/>
</dbReference>
<evidence type="ECO:0000313" key="8">
    <source>
        <dbReference type="EMBL" id="HIX64623.1"/>
    </source>
</evidence>
<organism evidence="8 9">
    <name type="scientific">Candidatus Anaerotruncus excrementipullorum</name>
    <dbReference type="NCBI Taxonomy" id="2838465"/>
    <lineage>
        <taxon>Bacteria</taxon>
        <taxon>Bacillati</taxon>
        <taxon>Bacillota</taxon>
        <taxon>Clostridia</taxon>
        <taxon>Eubacteriales</taxon>
        <taxon>Oscillospiraceae</taxon>
        <taxon>Anaerotruncus</taxon>
    </lineage>
</organism>
<comment type="caution">
    <text evidence="8">The sequence shown here is derived from an EMBL/GenBank/DDBJ whole genome shotgun (WGS) entry which is preliminary data.</text>
</comment>
<evidence type="ECO:0000259" key="7">
    <source>
        <dbReference type="PROSITE" id="PS51379"/>
    </source>
</evidence>
<evidence type="ECO:0000256" key="5">
    <source>
        <dbReference type="ARBA" id="ARBA00023004"/>
    </source>
</evidence>
<reference evidence="8" key="2">
    <citation type="submission" date="2021-04" db="EMBL/GenBank/DDBJ databases">
        <authorList>
            <person name="Gilroy R."/>
        </authorList>
    </citation>
    <scope>NUCLEOTIDE SEQUENCE</scope>
    <source>
        <strain evidence="8">CHK188-5543</strain>
    </source>
</reference>
<evidence type="ECO:0000256" key="6">
    <source>
        <dbReference type="ARBA" id="ARBA00023014"/>
    </source>
</evidence>
<dbReference type="PROSITE" id="PS51379">
    <property type="entry name" value="4FE4S_FER_2"/>
    <property type="match status" value="2"/>
</dbReference>
<dbReference type="PANTHER" id="PTHR24960:SF76">
    <property type="entry name" value="4FE-4S FERREDOXIN-TYPE DOMAIN-CONTAINING PROTEIN"/>
    <property type="match status" value="1"/>
</dbReference>
<dbReference type="InterPro" id="IPR017900">
    <property type="entry name" value="4Fe4S_Fe_S_CS"/>
</dbReference>
<evidence type="ECO:0000256" key="2">
    <source>
        <dbReference type="ARBA" id="ARBA00013529"/>
    </source>
</evidence>
<dbReference type="Proteomes" id="UP000886800">
    <property type="component" value="Unassembled WGS sequence"/>
</dbReference>
<dbReference type="InterPro" id="IPR007160">
    <property type="entry name" value="DUF362"/>
</dbReference>
<comment type="function">
    <text evidence="1">Ferredoxins are iron-sulfur proteins that transfer electrons in a wide variety of metabolic reactions.</text>
</comment>